<dbReference type="RefSeq" id="WP_006965865.1">
    <property type="nucleotide sequence ID" value="NZ_APJX01000004.1"/>
</dbReference>
<dbReference type="Pfam" id="PF02606">
    <property type="entry name" value="LpxK"/>
    <property type="match status" value="1"/>
</dbReference>
<evidence type="ECO:0000256" key="13">
    <source>
        <dbReference type="HAMAP-Rule" id="MF_00409"/>
    </source>
</evidence>
<organism evidence="14 15">
    <name type="scientific">Desulfotignum phosphitoxidans DSM 13687</name>
    <dbReference type="NCBI Taxonomy" id="1286635"/>
    <lineage>
        <taxon>Bacteria</taxon>
        <taxon>Pseudomonadati</taxon>
        <taxon>Thermodesulfobacteriota</taxon>
        <taxon>Desulfobacteria</taxon>
        <taxon>Desulfobacterales</taxon>
        <taxon>Desulfobacteraceae</taxon>
        <taxon>Desulfotignum</taxon>
    </lineage>
</organism>
<evidence type="ECO:0000256" key="12">
    <source>
        <dbReference type="ARBA" id="ARBA00029757"/>
    </source>
</evidence>
<evidence type="ECO:0000256" key="3">
    <source>
        <dbReference type="ARBA" id="ARBA00012071"/>
    </source>
</evidence>
<keyword evidence="5 13" id="KW-0444">Lipid biosynthesis</keyword>
<accession>S0G569</accession>
<dbReference type="Proteomes" id="UP000014216">
    <property type="component" value="Unassembled WGS sequence"/>
</dbReference>
<sequence>MFKSLEKKIILASKRQDPAPFLSFDTLLKAVSYGYQTGAVLRNRWYQSDRISRKRLPCPVISVGNIMAGGTGKTPMAVYLADMLIGSGKKPVVISRGYKGRLKHSAAIVSDGTRMFLDACAAGDEPYMMACLKRFPVVVGKNRYRAGCLALDQLDVDVVVLDDGFQHRQLHRDLDLVLMDHDVPLGNGRMLPAGRLREPAAQALARADAVILTRCPETPEVISHPVSALAPDLPVFYSRHQPFPAGVYPAGSRNSQLLLTPQKKSETPLLSDNLQGVPAVLFSGIADNRAFFRTIQGFGANILDHLEFEDHYRYKRADILQIRHRAKALNAAMLVTTQKDWARLDKDIDWPLDLAVIGITLTLENESGFCRLVETRIQT</sequence>
<comment type="similarity">
    <text evidence="13">Belongs to the LpxK family.</text>
</comment>
<dbReference type="SUPFAM" id="SSF52540">
    <property type="entry name" value="P-loop containing nucleoside triphosphate hydrolases"/>
    <property type="match status" value="1"/>
</dbReference>
<dbReference type="NCBIfam" id="TIGR00682">
    <property type="entry name" value="lpxK"/>
    <property type="match status" value="1"/>
</dbReference>
<dbReference type="GO" id="GO:0009244">
    <property type="term" value="P:lipopolysaccharide core region biosynthetic process"/>
    <property type="evidence" value="ECO:0007669"/>
    <property type="project" value="TreeGrafter"/>
</dbReference>
<evidence type="ECO:0000256" key="5">
    <source>
        <dbReference type="ARBA" id="ARBA00022516"/>
    </source>
</evidence>
<dbReference type="GO" id="GO:0005886">
    <property type="term" value="C:plasma membrane"/>
    <property type="evidence" value="ECO:0007669"/>
    <property type="project" value="TreeGrafter"/>
</dbReference>
<comment type="catalytic activity">
    <reaction evidence="13">
        <text>a lipid A disaccharide + ATP = a lipid IVA + ADP + H(+)</text>
        <dbReference type="Rhea" id="RHEA:67840"/>
        <dbReference type="ChEBI" id="CHEBI:15378"/>
        <dbReference type="ChEBI" id="CHEBI:30616"/>
        <dbReference type="ChEBI" id="CHEBI:176343"/>
        <dbReference type="ChEBI" id="CHEBI:176425"/>
        <dbReference type="ChEBI" id="CHEBI:456216"/>
        <dbReference type="EC" id="2.7.1.130"/>
    </reaction>
</comment>
<dbReference type="InterPro" id="IPR027417">
    <property type="entry name" value="P-loop_NTPase"/>
</dbReference>
<evidence type="ECO:0000313" key="14">
    <source>
        <dbReference type="EMBL" id="EMS79622.1"/>
    </source>
</evidence>
<comment type="function">
    <text evidence="1 13">Transfers the gamma-phosphate of ATP to the 4'-position of a tetraacyldisaccharide 1-phosphate intermediate (termed DS-1-P) to form tetraacyldisaccharide 1,4'-bis-phosphate (lipid IVA).</text>
</comment>
<feature type="binding site" evidence="13">
    <location>
        <begin position="67"/>
        <end position="74"/>
    </location>
    <ligand>
        <name>ATP</name>
        <dbReference type="ChEBI" id="CHEBI:30616"/>
    </ligand>
</feature>
<dbReference type="UniPathway" id="UPA00359">
    <property type="reaction ID" value="UER00482"/>
</dbReference>
<evidence type="ECO:0000256" key="7">
    <source>
        <dbReference type="ARBA" id="ARBA00022679"/>
    </source>
</evidence>
<proteinExistence type="inferred from homology"/>
<dbReference type="AlphaFoldDB" id="S0G569"/>
<evidence type="ECO:0000256" key="2">
    <source>
        <dbReference type="ARBA" id="ARBA00004870"/>
    </source>
</evidence>
<dbReference type="EMBL" id="APJX01000004">
    <property type="protein sequence ID" value="EMS79622.1"/>
    <property type="molecule type" value="Genomic_DNA"/>
</dbReference>
<evidence type="ECO:0000256" key="9">
    <source>
        <dbReference type="ARBA" id="ARBA00022777"/>
    </source>
</evidence>
<evidence type="ECO:0000256" key="10">
    <source>
        <dbReference type="ARBA" id="ARBA00022840"/>
    </source>
</evidence>
<keyword evidence="10 13" id="KW-0067">ATP-binding</keyword>
<keyword evidence="15" id="KW-1185">Reference proteome</keyword>
<evidence type="ECO:0000256" key="6">
    <source>
        <dbReference type="ARBA" id="ARBA00022556"/>
    </source>
</evidence>
<dbReference type="GO" id="GO:0005524">
    <property type="term" value="F:ATP binding"/>
    <property type="evidence" value="ECO:0007669"/>
    <property type="project" value="UniProtKB-UniRule"/>
</dbReference>
<dbReference type="PATRIC" id="fig|1286635.3.peg.2209"/>
<keyword evidence="9 13" id="KW-0418">Kinase</keyword>
<reference evidence="14 15" key="1">
    <citation type="journal article" date="2013" name="Genome Announc.">
        <title>Draft Genome Sequence of Desulfotignum phosphitoxidans DSM 13687 Strain FiPS-3.</title>
        <authorList>
            <person name="Poehlein A."/>
            <person name="Daniel R."/>
            <person name="Simeonova D.D."/>
        </authorList>
    </citation>
    <scope>NUCLEOTIDE SEQUENCE [LARGE SCALE GENOMIC DNA]</scope>
    <source>
        <strain evidence="14 15">DSM 13687</strain>
    </source>
</reference>
<gene>
    <name evidence="13 14" type="primary">lpxK</name>
    <name evidence="14" type="ORF">Dpo_4c01730</name>
</gene>
<evidence type="ECO:0000256" key="4">
    <source>
        <dbReference type="ARBA" id="ARBA00016436"/>
    </source>
</evidence>
<evidence type="ECO:0000313" key="15">
    <source>
        <dbReference type="Proteomes" id="UP000014216"/>
    </source>
</evidence>
<dbReference type="GO" id="GO:0009245">
    <property type="term" value="P:lipid A biosynthetic process"/>
    <property type="evidence" value="ECO:0007669"/>
    <property type="project" value="UniProtKB-UniRule"/>
</dbReference>
<evidence type="ECO:0000256" key="8">
    <source>
        <dbReference type="ARBA" id="ARBA00022741"/>
    </source>
</evidence>
<dbReference type="EC" id="2.7.1.130" evidence="3 13"/>
<dbReference type="PANTHER" id="PTHR42724">
    <property type="entry name" value="TETRAACYLDISACCHARIDE 4'-KINASE"/>
    <property type="match status" value="1"/>
</dbReference>
<dbReference type="PANTHER" id="PTHR42724:SF1">
    <property type="entry name" value="TETRAACYLDISACCHARIDE 4'-KINASE, MITOCHONDRIAL-RELATED"/>
    <property type="match status" value="1"/>
</dbReference>
<keyword evidence="7 13" id="KW-0808">Transferase</keyword>
<evidence type="ECO:0000256" key="11">
    <source>
        <dbReference type="ARBA" id="ARBA00023098"/>
    </source>
</evidence>
<dbReference type="OrthoDB" id="9766423at2"/>
<evidence type="ECO:0000256" key="1">
    <source>
        <dbReference type="ARBA" id="ARBA00002274"/>
    </source>
</evidence>
<name>S0G569_9BACT</name>
<comment type="caution">
    <text evidence="14">The sequence shown here is derived from an EMBL/GenBank/DDBJ whole genome shotgun (WGS) entry which is preliminary data.</text>
</comment>
<keyword evidence="11 13" id="KW-0443">Lipid metabolism</keyword>
<dbReference type="GO" id="GO:0009029">
    <property type="term" value="F:lipid-A 4'-kinase activity"/>
    <property type="evidence" value="ECO:0007669"/>
    <property type="project" value="UniProtKB-UniRule"/>
</dbReference>
<dbReference type="HAMAP" id="MF_00409">
    <property type="entry name" value="LpxK"/>
    <property type="match status" value="1"/>
</dbReference>
<comment type="pathway">
    <text evidence="2 13">Glycolipid biosynthesis; lipid IV(A) biosynthesis; lipid IV(A) from (3R)-3-hydroxytetradecanoyl-[acyl-carrier-protein] and UDP-N-acetyl-alpha-D-glucosamine: step 6/6.</text>
</comment>
<keyword evidence="6 13" id="KW-0441">Lipid A biosynthesis</keyword>
<dbReference type="InterPro" id="IPR003758">
    <property type="entry name" value="LpxK"/>
</dbReference>
<keyword evidence="8 13" id="KW-0547">Nucleotide-binding</keyword>
<protein>
    <recommendedName>
        <fullName evidence="4 13">Tetraacyldisaccharide 4'-kinase</fullName>
        <ecNumber evidence="3 13">2.7.1.130</ecNumber>
    </recommendedName>
    <alternativeName>
        <fullName evidence="12 13">Lipid A 4'-kinase</fullName>
    </alternativeName>
</protein>